<dbReference type="PANTHER" id="PTHR30485:SF2">
    <property type="entry name" value="BLL0597 PROTEIN"/>
    <property type="match status" value="1"/>
</dbReference>
<dbReference type="Gene3D" id="1.20.950.20">
    <property type="entry name" value="Transmembrane di-heme cytochromes, Chain C"/>
    <property type="match status" value="1"/>
</dbReference>
<evidence type="ECO:0000259" key="7">
    <source>
        <dbReference type="Pfam" id="PF01292"/>
    </source>
</evidence>
<organism evidence="8 9">
    <name type="scientific">Caldimonas mangrovi</name>
    <dbReference type="NCBI Taxonomy" id="2944811"/>
    <lineage>
        <taxon>Bacteria</taxon>
        <taxon>Pseudomonadati</taxon>
        <taxon>Pseudomonadota</taxon>
        <taxon>Betaproteobacteria</taxon>
        <taxon>Burkholderiales</taxon>
        <taxon>Sphaerotilaceae</taxon>
        <taxon>Caldimonas</taxon>
    </lineage>
</organism>
<reference evidence="8" key="1">
    <citation type="submission" date="2022-05" db="EMBL/GenBank/DDBJ databases">
        <title>Schlegelella sp. nov., isolated from mangrove soil.</title>
        <authorList>
            <person name="Liu Y."/>
            <person name="Ge X."/>
            <person name="Liu W."/>
        </authorList>
    </citation>
    <scope>NUCLEOTIDE SEQUENCE</scope>
    <source>
        <strain evidence="8">S2-27</strain>
    </source>
</reference>
<feature type="transmembrane region" description="Helical" evidence="6">
    <location>
        <begin position="37"/>
        <end position="55"/>
    </location>
</feature>
<feature type="transmembrane region" description="Helical" evidence="6">
    <location>
        <begin position="12"/>
        <end position="31"/>
    </location>
</feature>
<keyword evidence="5 6" id="KW-0472">Membrane</keyword>
<comment type="caution">
    <text evidence="8">The sequence shown here is derived from an EMBL/GenBank/DDBJ whole genome shotgun (WGS) entry which is preliminary data.</text>
</comment>
<keyword evidence="9" id="KW-1185">Reference proteome</keyword>
<evidence type="ECO:0000313" key="9">
    <source>
        <dbReference type="Proteomes" id="UP001165541"/>
    </source>
</evidence>
<keyword evidence="3 6" id="KW-0812">Transmembrane</keyword>
<gene>
    <name evidence="8" type="ORF">M8A51_19335</name>
</gene>
<name>A0ABT0YSI0_9BURK</name>
<dbReference type="InterPro" id="IPR016174">
    <property type="entry name" value="Di-haem_cyt_TM"/>
</dbReference>
<evidence type="ECO:0000256" key="6">
    <source>
        <dbReference type="SAM" id="Phobius"/>
    </source>
</evidence>
<dbReference type="SUPFAM" id="SSF81342">
    <property type="entry name" value="Transmembrane di-heme cytochromes"/>
    <property type="match status" value="1"/>
</dbReference>
<dbReference type="EMBL" id="JAMKFE010000013">
    <property type="protein sequence ID" value="MCM5681685.1"/>
    <property type="molecule type" value="Genomic_DNA"/>
</dbReference>
<evidence type="ECO:0000256" key="5">
    <source>
        <dbReference type="ARBA" id="ARBA00023136"/>
    </source>
</evidence>
<evidence type="ECO:0000313" key="8">
    <source>
        <dbReference type="EMBL" id="MCM5681685.1"/>
    </source>
</evidence>
<comment type="subcellular location">
    <subcellularLocation>
        <location evidence="1">Cell membrane</location>
        <topology evidence="1">Multi-pass membrane protein</topology>
    </subcellularLocation>
</comment>
<accession>A0ABT0YSI0</accession>
<dbReference type="Pfam" id="PF01292">
    <property type="entry name" value="Ni_hydr_CYTB"/>
    <property type="match status" value="1"/>
</dbReference>
<evidence type="ECO:0000256" key="4">
    <source>
        <dbReference type="ARBA" id="ARBA00022989"/>
    </source>
</evidence>
<protein>
    <submittedName>
        <fullName evidence="8">Cytochrome b/b6 domain-containing protein</fullName>
    </submittedName>
</protein>
<keyword evidence="4 6" id="KW-1133">Transmembrane helix</keyword>
<evidence type="ECO:0000256" key="2">
    <source>
        <dbReference type="ARBA" id="ARBA00022475"/>
    </source>
</evidence>
<feature type="transmembrane region" description="Helical" evidence="6">
    <location>
        <begin position="150"/>
        <end position="167"/>
    </location>
</feature>
<keyword evidence="2" id="KW-1003">Cell membrane</keyword>
<proteinExistence type="predicted"/>
<feature type="transmembrane region" description="Helical" evidence="6">
    <location>
        <begin position="94"/>
        <end position="116"/>
    </location>
</feature>
<dbReference type="Proteomes" id="UP001165541">
    <property type="component" value="Unassembled WGS sequence"/>
</dbReference>
<dbReference type="RefSeq" id="WP_251780166.1">
    <property type="nucleotide sequence ID" value="NZ_JAMKFE010000013.1"/>
</dbReference>
<feature type="transmembrane region" description="Helical" evidence="6">
    <location>
        <begin position="198"/>
        <end position="216"/>
    </location>
</feature>
<dbReference type="InterPro" id="IPR011577">
    <property type="entry name" value="Cyt_b561_bac/Ni-Hgenase"/>
</dbReference>
<dbReference type="InterPro" id="IPR051542">
    <property type="entry name" value="Hydrogenase_cytochrome"/>
</dbReference>
<dbReference type="PANTHER" id="PTHR30485">
    <property type="entry name" value="NI/FE-HYDROGENASE 1 B-TYPE CYTOCHROME SUBUNIT"/>
    <property type="match status" value="1"/>
</dbReference>
<evidence type="ECO:0000256" key="1">
    <source>
        <dbReference type="ARBA" id="ARBA00004651"/>
    </source>
</evidence>
<sequence length="217" mass="23510">MKTRVWDLPTRLFHWALAACVIGLVVTSKIGGHAMAWHFRLGYAVLALLLFRLVWGMVGGHWSRFGSFLYGPGTIVRYLRGQGEARHRVGHNPLGSLSVFGLLAVLAAQAGTGLFADDEIANMGPLARFVSTELSLRLTWYHKVVGEPLVLGWVALHLLAIVFHAVVKRERLVVPMITGDKELALPAPGSADTATSRLLGLCILIVCAGAVAWLVSL</sequence>
<feature type="domain" description="Cytochrome b561 bacterial/Ni-hydrogenase" evidence="7">
    <location>
        <begin position="5"/>
        <end position="179"/>
    </location>
</feature>
<evidence type="ECO:0000256" key="3">
    <source>
        <dbReference type="ARBA" id="ARBA00022692"/>
    </source>
</evidence>